<dbReference type="Gene3D" id="3.40.30.10">
    <property type="entry name" value="Glutaredoxin"/>
    <property type="match status" value="1"/>
</dbReference>
<organism evidence="3 4">
    <name type="scientific">Qipengyuania soli</name>
    <dbReference type="NCBI Taxonomy" id="2782568"/>
    <lineage>
        <taxon>Bacteria</taxon>
        <taxon>Pseudomonadati</taxon>
        <taxon>Pseudomonadota</taxon>
        <taxon>Alphaproteobacteria</taxon>
        <taxon>Sphingomonadales</taxon>
        <taxon>Erythrobacteraceae</taxon>
        <taxon>Qipengyuania</taxon>
    </lineage>
</organism>
<dbReference type="RefSeq" id="WP_200980926.1">
    <property type="nucleotide sequence ID" value="NZ_CP064654.1"/>
</dbReference>
<dbReference type="EMBL" id="CP064654">
    <property type="protein sequence ID" value="QPC97915.1"/>
    <property type="molecule type" value="Genomic_DNA"/>
</dbReference>
<sequence length="235" mass="25714">MKTKNGFLKALVIAAAGSLALGASAQDKPAALKGNWTAMVTETNGGHLLGNPDAKTKLVEFMSYTCSHCAHFAQEGDGAIKLVYVPTGRMSYEIRHLLRDPVDLTAAMLTHCGSAKKFPLNHQAFMTKHPEWMEKARVTTQAQRARWQFGTLGARLQAIASDLDFYEIMESRGYGRAEVDKCLTDEAKASQMADLSRADIATWDLKGTPSFVLDGQLLEGTHSWADLRPKLDSAL</sequence>
<dbReference type="Gene3D" id="1.10.40.110">
    <property type="match status" value="1"/>
</dbReference>
<dbReference type="InterPro" id="IPR012336">
    <property type="entry name" value="Thioredoxin-like_fold"/>
</dbReference>
<evidence type="ECO:0000256" key="1">
    <source>
        <dbReference type="SAM" id="SignalP"/>
    </source>
</evidence>
<dbReference type="SUPFAM" id="SSF52833">
    <property type="entry name" value="Thioredoxin-like"/>
    <property type="match status" value="1"/>
</dbReference>
<accession>A0A7S8F2M1</accession>
<keyword evidence="1" id="KW-0732">Signal</keyword>
<protein>
    <submittedName>
        <fullName evidence="3">Thioredoxin domain-containing protein</fullName>
    </submittedName>
</protein>
<feature type="signal peptide" evidence="1">
    <location>
        <begin position="1"/>
        <end position="25"/>
    </location>
</feature>
<reference evidence="3 4" key="1">
    <citation type="submission" date="2020-11" db="EMBL/GenBank/DDBJ databases">
        <title>The genome sequence of Erythrobacter sp. 6D36.</title>
        <authorList>
            <person name="Liu Y."/>
        </authorList>
    </citation>
    <scope>NUCLEOTIDE SEQUENCE [LARGE SCALE GENOMIC DNA]</scope>
    <source>
        <strain evidence="3 4">6D36</strain>
    </source>
</reference>
<feature type="domain" description="Thioredoxin-like fold" evidence="2">
    <location>
        <begin position="43"/>
        <end position="232"/>
    </location>
</feature>
<gene>
    <name evidence="3" type="ORF">IRL76_08370</name>
</gene>
<dbReference type="Proteomes" id="UP000594459">
    <property type="component" value="Chromosome"/>
</dbReference>
<dbReference type="InterPro" id="IPR036249">
    <property type="entry name" value="Thioredoxin-like_sf"/>
</dbReference>
<feature type="chain" id="PRO_5032733186" evidence="1">
    <location>
        <begin position="26"/>
        <end position="235"/>
    </location>
</feature>
<evidence type="ECO:0000313" key="4">
    <source>
        <dbReference type="Proteomes" id="UP000594459"/>
    </source>
</evidence>
<evidence type="ECO:0000259" key="2">
    <source>
        <dbReference type="Pfam" id="PF13462"/>
    </source>
</evidence>
<dbReference type="Pfam" id="PF13462">
    <property type="entry name" value="Thioredoxin_4"/>
    <property type="match status" value="1"/>
</dbReference>
<dbReference type="KEGG" id="qso:IRL76_08370"/>
<dbReference type="AlphaFoldDB" id="A0A7S8F2M1"/>
<name>A0A7S8F2M1_9SPHN</name>
<evidence type="ECO:0000313" key="3">
    <source>
        <dbReference type="EMBL" id="QPC97915.1"/>
    </source>
</evidence>
<keyword evidence="4" id="KW-1185">Reference proteome</keyword>
<proteinExistence type="predicted"/>